<keyword evidence="3" id="KW-1185">Reference proteome</keyword>
<gene>
    <name evidence="2" type="ORF">APR03_003074</name>
</gene>
<evidence type="ECO:0000313" key="2">
    <source>
        <dbReference type="EMBL" id="MCP2265716.1"/>
    </source>
</evidence>
<organism evidence="2 3">
    <name type="scientific">Promicromonospora thailandica</name>
    <dbReference type="NCBI Taxonomy" id="765201"/>
    <lineage>
        <taxon>Bacteria</taxon>
        <taxon>Bacillati</taxon>
        <taxon>Actinomycetota</taxon>
        <taxon>Actinomycetes</taxon>
        <taxon>Micrococcales</taxon>
        <taxon>Promicromonosporaceae</taxon>
        <taxon>Promicromonospora</taxon>
    </lineage>
</organism>
<feature type="transmembrane region" description="Helical" evidence="1">
    <location>
        <begin position="117"/>
        <end position="136"/>
    </location>
</feature>
<dbReference type="AlphaFoldDB" id="A0A9X2GC10"/>
<proteinExistence type="predicted"/>
<dbReference type="Proteomes" id="UP001139493">
    <property type="component" value="Unassembled WGS sequence"/>
</dbReference>
<protein>
    <submittedName>
        <fullName evidence="2">Uncharacterized protein</fullName>
    </submittedName>
</protein>
<sequence>MEHASDHALAATAAGLLAAAWFGWTVRHSGPWTRVLPVAGAAAAAALATAGALAAVRAWSDGTVVTGGVVAIYAAALLVHAGLTRLCTGLLASRYRRAVAAAKDDAKAGVTVGKSRVHLIPTVVAVSTGLQLVVIADTLDVPALYLGGAAGVAVALLAWPLGWALRPLTRPRLARPTVALVHPLTGLLTGATLVATGLWVLLPAL</sequence>
<evidence type="ECO:0000256" key="1">
    <source>
        <dbReference type="SAM" id="Phobius"/>
    </source>
</evidence>
<evidence type="ECO:0000313" key="3">
    <source>
        <dbReference type="Proteomes" id="UP001139493"/>
    </source>
</evidence>
<keyword evidence="1" id="KW-1133">Transmembrane helix</keyword>
<feature type="transmembrane region" description="Helical" evidence="1">
    <location>
        <begin position="6"/>
        <end position="24"/>
    </location>
</feature>
<feature type="transmembrane region" description="Helical" evidence="1">
    <location>
        <begin position="142"/>
        <end position="165"/>
    </location>
</feature>
<dbReference type="EMBL" id="JAMTCS010000009">
    <property type="protein sequence ID" value="MCP2265716.1"/>
    <property type="molecule type" value="Genomic_DNA"/>
</dbReference>
<comment type="caution">
    <text evidence="2">The sequence shown here is derived from an EMBL/GenBank/DDBJ whole genome shotgun (WGS) entry which is preliminary data.</text>
</comment>
<feature type="transmembrane region" description="Helical" evidence="1">
    <location>
        <begin position="65"/>
        <end position="87"/>
    </location>
</feature>
<keyword evidence="1" id="KW-0472">Membrane</keyword>
<feature type="transmembrane region" description="Helical" evidence="1">
    <location>
        <begin position="36"/>
        <end position="59"/>
    </location>
</feature>
<reference evidence="2" key="1">
    <citation type="submission" date="2022-06" db="EMBL/GenBank/DDBJ databases">
        <title>Genomic Encyclopedia of Archaeal and Bacterial Type Strains, Phase II (KMG-II): from individual species to whole genera.</title>
        <authorList>
            <person name="Goeker M."/>
        </authorList>
    </citation>
    <scope>NUCLEOTIDE SEQUENCE</scope>
    <source>
        <strain evidence="2">DSM 26652</strain>
    </source>
</reference>
<feature type="transmembrane region" description="Helical" evidence="1">
    <location>
        <begin position="177"/>
        <end position="202"/>
    </location>
</feature>
<name>A0A9X2GC10_9MICO</name>
<dbReference type="RefSeq" id="WP_253837042.1">
    <property type="nucleotide sequence ID" value="NZ_JAMTCS010000009.1"/>
</dbReference>
<keyword evidence="1" id="KW-0812">Transmembrane</keyword>
<accession>A0A9X2GC10</accession>